<proteinExistence type="predicted"/>
<dbReference type="Pfam" id="PF05136">
    <property type="entry name" value="Phage_portal_2"/>
    <property type="match status" value="1"/>
</dbReference>
<dbReference type="EMBL" id="AWTR02000048">
    <property type="protein sequence ID" value="ETZ07403.1"/>
    <property type="molecule type" value="Genomic_DNA"/>
</dbReference>
<dbReference type="GO" id="GO:0005198">
    <property type="term" value="F:structural molecule activity"/>
    <property type="evidence" value="ECO:0007669"/>
    <property type="project" value="InterPro"/>
</dbReference>
<reference evidence="1 2" key="1">
    <citation type="journal article" date="2014" name="FEMS Microbiol. Lett.">
        <title>Draft genome sequences of three Holospora species (Holospora obtusa, Holospora undulata, and Holospora elegans), endonuclear symbiotic bacteria of the ciliate Paramecium caudatum.</title>
        <authorList>
            <person name="Dohra H."/>
            <person name="Tanaka K."/>
            <person name="Suzuki T."/>
            <person name="Fujishima M."/>
            <person name="Suzuki H."/>
        </authorList>
    </citation>
    <scope>NUCLEOTIDE SEQUENCE [LARGE SCALE GENOMIC DNA]</scope>
    <source>
        <strain evidence="1 2">F1</strain>
    </source>
</reference>
<gene>
    <name evidence="1" type="ORF">P618_200467</name>
</gene>
<evidence type="ECO:0000313" key="2">
    <source>
        <dbReference type="Proteomes" id="UP000019112"/>
    </source>
</evidence>
<dbReference type="STRING" id="1399147.P618_200467"/>
<comment type="caution">
    <text evidence="1">The sequence shown here is derived from an EMBL/GenBank/DDBJ whole genome shotgun (WGS) entry which is preliminary data.</text>
</comment>
<organism evidence="1 2">
    <name type="scientific">Holospora obtusa F1</name>
    <dbReference type="NCBI Taxonomy" id="1399147"/>
    <lineage>
        <taxon>Bacteria</taxon>
        <taxon>Pseudomonadati</taxon>
        <taxon>Pseudomonadota</taxon>
        <taxon>Alphaproteobacteria</taxon>
        <taxon>Holosporales</taxon>
        <taxon>Holosporaceae</taxon>
        <taxon>Holospora</taxon>
    </lineage>
</organism>
<evidence type="ECO:0000313" key="1">
    <source>
        <dbReference type="EMBL" id="ETZ07403.1"/>
    </source>
</evidence>
<dbReference type="GO" id="GO:0019068">
    <property type="term" value="P:virion assembly"/>
    <property type="evidence" value="ECO:0007669"/>
    <property type="project" value="InterPro"/>
</dbReference>
<name>W6TE48_HOLOB</name>
<accession>W6TE48</accession>
<dbReference type="AlphaFoldDB" id="W6TE48"/>
<sequence>MKNCLSQTVNLSAFLPSEVLHMYKPLRPGQICGEPWLSRVLLKLYELDQYDDAELVRKKTAAMFAGVITRLDPEANMMGEGVANEQGMALAGLEPGTHAVTGTR</sequence>
<protein>
    <submittedName>
        <fullName evidence="1">Phage portal protein, lambda family</fullName>
    </submittedName>
</protein>
<dbReference type="InterPro" id="IPR006429">
    <property type="entry name" value="Phage_lambda_portal"/>
</dbReference>
<dbReference type="Proteomes" id="UP000019112">
    <property type="component" value="Unassembled WGS sequence"/>
</dbReference>
<dbReference type="eggNOG" id="COG5511">
    <property type="taxonomic scope" value="Bacteria"/>
</dbReference>
<keyword evidence="2" id="KW-1185">Reference proteome</keyword>